<evidence type="ECO:0000256" key="1">
    <source>
        <dbReference type="SAM" id="MobiDB-lite"/>
    </source>
</evidence>
<reference evidence="2" key="1">
    <citation type="journal article" date="2019" name="Sci. Rep.">
        <title>Draft genome of Tanacetum cinerariifolium, the natural source of mosquito coil.</title>
        <authorList>
            <person name="Yamashiro T."/>
            <person name="Shiraishi A."/>
            <person name="Satake H."/>
            <person name="Nakayama K."/>
        </authorList>
    </citation>
    <scope>NUCLEOTIDE SEQUENCE</scope>
</reference>
<feature type="non-terminal residue" evidence="2">
    <location>
        <position position="1"/>
    </location>
</feature>
<sequence length="105" mass="11367">AFGGVAQQERQAEKQQHYADTQHGIAAQKPFFGAQQCAVEHIGYGGNGRFSRRANGFRDVGRSAPFGVAGELGRCGFQIRQVPEQFRTGVGDRLNVERSGGGCIR</sequence>
<name>A0A699WZ95_TANCI</name>
<evidence type="ECO:0000313" key="2">
    <source>
        <dbReference type="EMBL" id="GFD52817.1"/>
    </source>
</evidence>
<dbReference type="AlphaFoldDB" id="A0A699WZ95"/>
<proteinExistence type="predicted"/>
<dbReference type="EMBL" id="BKCJ011786713">
    <property type="protein sequence ID" value="GFD52817.1"/>
    <property type="molecule type" value="Genomic_DNA"/>
</dbReference>
<organism evidence="2">
    <name type="scientific">Tanacetum cinerariifolium</name>
    <name type="common">Dalmatian daisy</name>
    <name type="synonym">Chrysanthemum cinerariifolium</name>
    <dbReference type="NCBI Taxonomy" id="118510"/>
    <lineage>
        <taxon>Eukaryota</taxon>
        <taxon>Viridiplantae</taxon>
        <taxon>Streptophyta</taxon>
        <taxon>Embryophyta</taxon>
        <taxon>Tracheophyta</taxon>
        <taxon>Spermatophyta</taxon>
        <taxon>Magnoliopsida</taxon>
        <taxon>eudicotyledons</taxon>
        <taxon>Gunneridae</taxon>
        <taxon>Pentapetalae</taxon>
        <taxon>asterids</taxon>
        <taxon>campanulids</taxon>
        <taxon>Asterales</taxon>
        <taxon>Asteraceae</taxon>
        <taxon>Asteroideae</taxon>
        <taxon>Anthemideae</taxon>
        <taxon>Anthemidinae</taxon>
        <taxon>Tanacetum</taxon>
    </lineage>
</organism>
<accession>A0A699WZ95</accession>
<feature type="region of interest" description="Disordered" evidence="1">
    <location>
        <begin position="1"/>
        <end position="22"/>
    </location>
</feature>
<gene>
    <name evidence="2" type="ORF">Tci_924786</name>
</gene>
<feature type="non-terminal residue" evidence="2">
    <location>
        <position position="105"/>
    </location>
</feature>
<protein>
    <submittedName>
        <fullName evidence="2">Uncharacterized protein</fullName>
    </submittedName>
</protein>
<comment type="caution">
    <text evidence="2">The sequence shown here is derived from an EMBL/GenBank/DDBJ whole genome shotgun (WGS) entry which is preliminary data.</text>
</comment>